<proteinExistence type="inferred from homology"/>
<comment type="caution">
    <text evidence="4">The sequence shown here is derived from an EMBL/GenBank/DDBJ whole genome shotgun (WGS) entry which is preliminary data.</text>
</comment>
<name>A0AAW1S3M3_9CHLO</name>
<dbReference type="AlphaFoldDB" id="A0AAW1S3M3"/>
<comment type="similarity">
    <text evidence="1">Belongs to the 5'-3' exonuclease family.</text>
</comment>
<dbReference type="GO" id="GO:0003723">
    <property type="term" value="F:RNA binding"/>
    <property type="evidence" value="ECO:0007669"/>
    <property type="project" value="TreeGrafter"/>
</dbReference>
<evidence type="ECO:0000256" key="1">
    <source>
        <dbReference type="ARBA" id="ARBA00038299"/>
    </source>
</evidence>
<evidence type="ECO:0000313" key="5">
    <source>
        <dbReference type="Proteomes" id="UP001445335"/>
    </source>
</evidence>
<evidence type="ECO:0000259" key="3">
    <source>
        <dbReference type="Pfam" id="PF03159"/>
    </source>
</evidence>
<organism evidence="4 5">
    <name type="scientific">Elliptochloris bilobata</name>
    <dbReference type="NCBI Taxonomy" id="381761"/>
    <lineage>
        <taxon>Eukaryota</taxon>
        <taxon>Viridiplantae</taxon>
        <taxon>Chlorophyta</taxon>
        <taxon>core chlorophytes</taxon>
        <taxon>Trebouxiophyceae</taxon>
        <taxon>Trebouxiophyceae incertae sedis</taxon>
        <taxon>Elliptochloris clade</taxon>
        <taxon>Elliptochloris</taxon>
    </lineage>
</organism>
<dbReference type="GO" id="GO:0005634">
    <property type="term" value="C:nucleus"/>
    <property type="evidence" value="ECO:0007669"/>
    <property type="project" value="TreeGrafter"/>
</dbReference>
<dbReference type="PANTHER" id="PTHR12341">
    <property type="entry name" value="5'-&gt;3' EXORIBONUCLEASE"/>
    <property type="match status" value="1"/>
</dbReference>
<feature type="region of interest" description="Disordered" evidence="2">
    <location>
        <begin position="60"/>
        <end position="82"/>
    </location>
</feature>
<dbReference type="GO" id="GO:0004534">
    <property type="term" value="F:5'-3' RNA exonuclease activity"/>
    <property type="evidence" value="ECO:0007669"/>
    <property type="project" value="TreeGrafter"/>
</dbReference>
<protein>
    <recommendedName>
        <fullName evidence="3">Xrn1 N-terminal domain-containing protein</fullName>
    </recommendedName>
</protein>
<gene>
    <name evidence="4" type="ORF">WJX81_005340</name>
</gene>
<reference evidence="4 5" key="1">
    <citation type="journal article" date="2024" name="Nat. Commun.">
        <title>Phylogenomics reveals the evolutionary origins of lichenization in chlorophyte algae.</title>
        <authorList>
            <person name="Puginier C."/>
            <person name="Libourel C."/>
            <person name="Otte J."/>
            <person name="Skaloud P."/>
            <person name="Haon M."/>
            <person name="Grisel S."/>
            <person name="Petersen M."/>
            <person name="Berrin J.G."/>
            <person name="Delaux P.M."/>
            <person name="Dal Grande F."/>
            <person name="Keller J."/>
        </authorList>
    </citation>
    <scope>NUCLEOTIDE SEQUENCE [LARGE SCALE GENOMIC DNA]</scope>
    <source>
        <strain evidence="4 5">SAG 245.80</strain>
    </source>
</reference>
<dbReference type="InterPro" id="IPR004859">
    <property type="entry name" value="Xrn1_N"/>
</dbReference>
<dbReference type="EMBL" id="JALJOU010000013">
    <property type="protein sequence ID" value="KAK9840625.1"/>
    <property type="molecule type" value="Genomic_DNA"/>
</dbReference>
<accession>A0AAW1S3M3</accession>
<keyword evidence="5" id="KW-1185">Reference proteome</keyword>
<dbReference type="GO" id="GO:0000956">
    <property type="term" value="P:nuclear-transcribed mRNA catabolic process"/>
    <property type="evidence" value="ECO:0007669"/>
    <property type="project" value="TreeGrafter"/>
</dbReference>
<evidence type="ECO:0000313" key="4">
    <source>
        <dbReference type="EMBL" id="KAK9840625.1"/>
    </source>
</evidence>
<dbReference type="InterPro" id="IPR027073">
    <property type="entry name" value="5_3_exoribonuclease"/>
</dbReference>
<dbReference type="Gene3D" id="3.40.50.12390">
    <property type="match status" value="1"/>
</dbReference>
<dbReference type="Pfam" id="PF03159">
    <property type="entry name" value="XRN_N"/>
    <property type="match status" value="1"/>
</dbReference>
<dbReference type="Proteomes" id="UP001445335">
    <property type="component" value="Unassembled WGS sequence"/>
</dbReference>
<dbReference type="PANTHER" id="PTHR12341:SF7">
    <property type="entry name" value="5'-3' EXORIBONUCLEASE 1"/>
    <property type="match status" value="1"/>
</dbReference>
<evidence type="ECO:0000256" key="2">
    <source>
        <dbReference type="SAM" id="MobiDB-lite"/>
    </source>
</evidence>
<sequence length="596" mass="63673">MASILHGVLRKARNPHRFHMALYRQLDEVLSRTRPSKSVVFALDGPAPLAKLLTQRLRRAREGRKTGASRGSGGPKTLSSLGLTPGTPLMAAIQESLTFFICQRLLQPRWHHVHFELSGATVQGEGEVKIMSRLLHPWADVAPGDTHAVIADDSDCLLMAAMAATRHGQHVFVLAEPQQGRRIIFGPDGAARGTAQLPFLSGGGNAESGSRFVGCATDLTVIAVLAAGNDYLPALKGASLNGNAGTPSLWTLYLRLRSEPLWAGRSLVLRDGGAATINAPMLAALLRLQNAYTADRGSGRFAGGDDDLEPLKPPADAAKYMEGLAWLRGLVGGLPPERAPLVPTACAMALLPAGAGEAQLPRALQHLMREGSPIADLFTVCHECTTLQNELRKALLHAHEARMHLAAALERQVKATEVAKKDAEVLRSVDAAVEPGNVGSAEALGGVSDAAAGAAAQQAGGDLEAEVEEATLAVRNWQEKVITLRRSVKAASLQREMHMRDCHPYAPFPLARLEAAVAAVPVQAYGPAERSMTAFGHAYRFRYGRTGPPGRFAHFTPPQPPTEVIKIIKPLWAPGIKMLSREALPLIVPDRLAVVL</sequence>
<feature type="domain" description="Xrn1 N-terminal" evidence="3">
    <location>
        <begin position="13"/>
        <end position="175"/>
    </location>
</feature>